<organism evidence="7 8">
    <name type="scientific">Flavobacterium agricola</name>
    <dbReference type="NCBI Taxonomy" id="2870839"/>
    <lineage>
        <taxon>Bacteria</taxon>
        <taxon>Pseudomonadati</taxon>
        <taxon>Bacteroidota</taxon>
        <taxon>Flavobacteriia</taxon>
        <taxon>Flavobacteriales</taxon>
        <taxon>Flavobacteriaceae</taxon>
        <taxon>Flavobacterium</taxon>
    </lineage>
</organism>
<evidence type="ECO:0000256" key="4">
    <source>
        <dbReference type="ARBA" id="ARBA00023136"/>
    </source>
</evidence>
<evidence type="ECO:0000313" key="8">
    <source>
        <dbReference type="Proteomes" id="UP001163328"/>
    </source>
</evidence>
<dbReference type="Pfam" id="PF13515">
    <property type="entry name" value="FUSC_2"/>
    <property type="match status" value="1"/>
</dbReference>
<proteinExistence type="predicted"/>
<feature type="transmembrane region" description="Helical" evidence="5">
    <location>
        <begin position="88"/>
        <end position="105"/>
    </location>
</feature>
<feature type="transmembrane region" description="Helical" evidence="5">
    <location>
        <begin position="12"/>
        <end position="31"/>
    </location>
</feature>
<protein>
    <submittedName>
        <fullName evidence="7">FUSC family protein</fullName>
    </submittedName>
</protein>
<evidence type="ECO:0000313" key="7">
    <source>
        <dbReference type="EMBL" id="UYW00723.1"/>
    </source>
</evidence>
<evidence type="ECO:0000256" key="2">
    <source>
        <dbReference type="ARBA" id="ARBA00022692"/>
    </source>
</evidence>
<gene>
    <name evidence="7" type="ORF">K5I29_09320</name>
</gene>
<feature type="transmembrane region" description="Helical" evidence="5">
    <location>
        <begin position="112"/>
        <end position="131"/>
    </location>
</feature>
<dbReference type="InterPro" id="IPR049453">
    <property type="entry name" value="Memb_transporter_dom"/>
</dbReference>
<evidence type="ECO:0000259" key="6">
    <source>
        <dbReference type="Pfam" id="PF13515"/>
    </source>
</evidence>
<sequence>MENFIKKIITSQLLIYIFRCLLGFTIGYNLMIQYPHYEPFWGLLSIILVISPEAKDSRKLSKERVKSNLIGSIVGLCCVYINNDPPIYLVMIGIVSTCVICYLFNIMNMARVAIVALIIILIQPHVSNIAITPILRFASVAVGCGIGFLITLFTSMALRKLKKYYNIVE</sequence>
<keyword evidence="3 5" id="KW-1133">Transmembrane helix</keyword>
<accession>A0ABY6LWK4</accession>
<dbReference type="Proteomes" id="UP001163328">
    <property type="component" value="Chromosome"/>
</dbReference>
<keyword evidence="2 5" id="KW-0812">Transmembrane</keyword>
<dbReference type="EMBL" id="CP081495">
    <property type="protein sequence ID" value="UYW00723.1"/>
    <property type="molecule type" value="Genomic_DNA"/>
</dbReference>
<evidence type="ECO:0000256" key="3">
    <source>
        <dbReference type="ARBA" id="ARBA00022989"/>
    </source>
</evidence>
<keyword evidence="8" id="KW-1185">Reference proteome</keyword>
<name>A0ABY6LWK4_9FLAO</name>
<comment type="subcellular location">
    <subcellularLocation>
        <location evidence="1">Membrane</location>
        <topology evidence="1">Multi-pass membrane protein</topology>
    </subcellularLocation>
</comment>
<feature type="domain" description="Integral membrane bound transporter" evidence="6">
    <location>
        <begin position="34"/>
        <end position="150"/>
    </location>
</feature>
<feature type="transmembrane region" description="Helical" evidence="5">
    <location>
        <begin position="137"/>
        <end position="158"/>
    </location>
</feature>
<evidence type="ECO:0000256" key="5">
    <source>
        <dbReference type="SAM" id="Phobius"/>
    </source>
</evidence>
<evidence type="ECO:0000256" key="1">
    <source>
        <dbReference type="ARBA" id="ARBA00004141"/>
    </source>
</evidence>
<reference evidence="7" key="1">
    <citation type="submission" date="2021-08" db="EMBL/GenBank/DDBJ databases">
        <title>Flavobacterium sp. strain CC-SYL302.</title>
        <authorList>
            <person name="Lin S.-Y."/>
            <person name="Lee T.-H."/>
            <person name="Young C.-C."/>
        </authorList>
    </citation>
    <scope>NUCLEOTIDE SEQUENCE</scope>
    <source>
        <strain evidence="7">CC-SYL302</strain>
    </source>
</reference>
<keyword evidence="4 5" id="KW-0472">Membrane</keyword>